<comment type="caution">
    <text evidence="1">The sequence shown here is derived from an EMBL/GenBank/DDBJ whole genome shotgun (WGS) entry which is preliminary data.</text>
</comment>
<accession>A0A9P6FWC7</accession>
<gene>
    <name evidence="1" type="ORF">BGW38_011003</name>
</gene>
<organism evidence="1 2">
    <name type="scientific">Lunasporangiospora selenospora</name>
    <dbReference type="NCBI Taxonomy" id="979761"/>
    <lineage>
        <taxon>Eukaryota</taxon>
        <taxon>Fungi</taxon>
        <taxon>Fungi incertae sedis</taxon>
        <taxon>Mucoromycota</taxon>
        <taxon>Mortierellomycotina</taxon>
        <taxon>Mortierellomycetes</taxon>
        <taxon>Mortierellales</taxon>
        <taxon>Mortierellaceae</taxon>
        <taxon>Lunasporangiospora</taxon>
    </lineage>
</organism>
<dbReference type="EMBL" id="JAABOA010000997">
    <property type="protein sequence ID" value="KAF9582589.1"/>
    <property type="molecule type" value="Genomic_DNA"/>
</dbReference>
<protein>
    <submittedName>
        <fullName evidence="1">Uncharacterized protein</fullName>
    </submittedName>
</protein>
<evidence type="ECO:0000313" key="1">
    <source>
        <dbReference type="EMBL" id="KAF9582589.1"/>
    </source>
</evidence>
<proteinExistence type="predicted"/>
<keyword evidence="2" id="KW-1185">Reference proteome</keyword>
<evidence type="ECO:0000313" key="2">
    <source>
        <dbReference type="Proteomes" id="UP000780801"/>
    </source>
</evidence>
<reference evidence="1" key="1">
    <citation type="journal article" date="2020" name="Fungal Divers.">
        <title>Resolving the Mortierellaceae phylogeny through synthesis of multi-gene phylogenetics and phylogenomics.</title>
        <authorList>
            <person name="Vandepol N."/>
            <person name="Liber J."/>
            <person name="Desiro A."/>
            <person name="Na H."/>
            <person name="Kennedy M."/>
            <person name="Barry K."/>
            <person name="Grigoriev I.V."/>
            <person name="Miller A.N."/>
            <person name="O'Donnell K."/>
            <person name="Stajich J.E."/>
            <person name="Bonito G."/>
        </authorList>
    </citation>
    <scope>NUCLEOTIDE SEQUENCE</scope>
    <source>
        <strain evidence="1">KOD1015</strain>
    </source>
</reference>
<dbReference type="Proteomes" id="UP000780801">
    <property type="component" value="Unassembled WGS sequence"/>
</dbReference>
<dbReference type="AlphaFoldDB" id="A0A9P6FWC7"/>
<name>A0A9P6FWC7_9FUNG</name>
<dbReference type="OrthoDB" id="2368372at2759"/>
<sequence length="145" mass="15569">MACTIACAGFFSKALFCQNPNHFDIPTSIPTIGLDPILDTCLCTQGVIPSMHSCATCRANNNITYGDVTWTFINACNRQYPERSLVLPWTGAAGPTGGRPLLIRRHKSSTRTTNPLVRALETVNTVSLLLLVSLAISVCSGLLST</sequence>